<gene>
    <name evidence="1" type="ORF">AC499_0614</name>
</gene>
<evidence type="ECO:0000313" key="1">
    <source>
        <dbReference type="EMBL" id="KPC17412.1"/>
    </source>
</evidence>
<comment type="caution">
    <text evidence="1">The sequence shown here is derived from an EMBL/GenBank/DDBJ whole genome shotgun (WGS) entry which is preliminary data.</text>
</comment>
<accession>A0ABR5KS67</accession>
<evidence type="ECO:0000313" key="2">
    <source>
        <dbReference type="Proteomes" id="UP000037943"/>
    </source>
</evidence>
<proteinExistence type="predicted"/>
<reference evidence="1 2" key="1">
    <citation type="submission" date="2015-10" db="EMBL/GenBank/DDBJ databases">
        <title>Comparative genomics and high-throughput reverse genetic screens identify a new phytobacterial MAMP and an Arabidopsis receptor required for immune elicitation.</title>
        <authorList>
            <person name="Mott G.A."/>
            <person name="Thakur S."/>
            <person name="Wang P.W."/>
            <person name="Desveaux D."/>
            <person name="Guttman D.S."/>
        </authorList>
    </citation>
    <scope>NUCLEOTIDE SEQUENCE [LARGE SCALE GENOMIC DNA]</scope>
    <source>
        <strain evidence="1 2">107</strain>
    </source>
</reference>
<dbReference type="Proteomes" id="UP000037943">
    <property type="component" value="Unassembled WGS sequence"/>
</dbReference>
<name>A0ABR5KS67_PSEAV</name>
<sequence length="55" mass="6560">MYAVYQLLSKRQRSKGMFSNKLFWGLQANFGYKKPGCCRAFSDCLYQRRLSKREV</sequence>
<protein>
    <submittedName>
        <fullName evidence="1">Uncharacterized protein</fullName>
    </submittedName>
</protein>
<organism evidence="1 2">
    <name type="scientific">Pseudomonas amygdali pv. lachrymans</name>
    <name type="common">Pseudomonas syringae pv. lachrymans</name>
    <dbReference type="NCBI Taxonomy" id="53707"/>
    <lineage>
        <taxon>Bacteria</taxon>
        <taxon>Pseudomonadati</taxon>
        <taxon>Pseudomonadota</taxon>
        <taxon>Gammaproteobacteria</taxon>
        <taxon>Pseudomonadales</taxon>
        <taxon>Pseudomonadaceae</taxon>
        <taxon>Pseudomonas</taxon>
        <taxon>Pseudomonas amygdali</taxon>
    </lineage>
</organism>
<dbReference type="EMBL" id="LGLK01000057">
    <property type="protein sequence ID" value="KPC17412.1"/>
    <property type="molecule type" value="Genomic_DNA"/>
</dbReference>
<keyword evidence="2" id="KW-1185">Reference proteome</keyword>